<dbReference type="EMBL" id="MK071986">
    <property type="protein sequence ID" value="AYV76525.1"/>
    <property type="molecule type" value="Genomic_DNA"/>
</dbReference>
<proteinExistence type="predicted"/>
<protein>
    <submittedName>
        <fullName evidence="1">Uncharacterized protein</fullName>
    </submittedName>
</protein>
<sequence>MTKYNNSNKDEFIFEQTKLFSFCNGNEHFVHGPFNRRNVLFEYILKHPNCDYILENLNNFLILVGDLSDDKCTRDKELKWIDFLGNDIINEHIKKYDKYRIPLGYVMIQKRNCYITEIPFYTIELFDAFYRNKNIGEFILDKLNEKIDNILPFDIKPNESYWYNLELKTKRISDTITFMFDGHTIDKKFIDTFIEKNNFKWNVEFINLVRKHIFENENDILEYEKTIEYYKNEQQQLLKQLSE</sequence>
<accession>A0A3G4ZNS8</accession>
<evidence type="ECO:0000313" key="1">
    <source>
        <dbReference type="EMBL" id="AYV76525.1"/>
    </source>
</evidence>
<reference evidence="1" key="1">
    <citation type="submission" date="2018-10" db="EMBL/GenBank/DDBJ databases">
        <title>Hidden diversity of soil giant viruses.</title>
        <authorList>
            <person name="Schulz F."/>
            <person name="Alteio L."/>
            <person name="Goudeau D."/>
            <person name="Ryan E.M."/>
            <person name="Malmstrom R.R."/>
            <person name="Blanchard J."/>
            <person name="Woyke T."/>
        </authorList>
    </citation>
    <scope>NUCLEOTIDE SEQUENCE</scope>
    <source>
        <strain evidence="1">TEV1</strain>
    </source>
</reference>
<name>A0A3G4ZNS8_9VIRU</name>
<gene>
    <name evidence="1" type="ORF">Terrestrivirus8_18</name>
</gene>
<organism evidence="1">
    <name type="scientific">Terrestrivirus sp</name>
    <dbReference type="NCBI Taxonomy" id="2487775"/>
    <lineage>
        <taxon>Viruses</taxon>
        <taxon>Varidnaviria</taxon>
        <taxon>Bamfordvirae</taxon>
        <taxon>Nucleocytoviricota</taxon>
        <taxon>Megaviricetes</taxon>
        <taxon>Imitervirales</taxon>
        <taxon>Mimiviridae</taxon>
        <taxon>Klosneuvirinae</taxon>
    </lineage>
</organism>